<dbReference type="PROSITE" id="PS50977">
    <property type="entry name" value="HTH_TETR_2"/>
    <property type="match status" value="1"/>
</dbReference>
<dbReference type="PROSITE" id="PS01081">
    <property type="entry name" value="HTH_TETR_1"/>
    <property type="match status" value="1"/>
</dbReference>
<accession>A0A930UA36</accession>
<dbReference type="RefSeq" id="WP_194311534.1">
    <property type="nucleotide sequence ID" value="NZ_JADHEC010000011.1"/>
</dbReference>
<dbReference type="Pfam" id="PF08359">
    <property type="entry name" value="TetR_C_4"/>
    <property type="match status" value="1"/>
</dbReference>
<evidence type="ECO:0000259" key="3">
    <source>
        <dbReference type="PROSITE" id="PS50977"/>
    </source>
</evidence>
<name>A0A930UA36_9FLAO</name>
<evidence type="ECO:0000313" key="4">
    <source>
        <dbReference type="EMBL" id="MBF2708275.1"/>
    </source>
</evidence>
<dbReference type="Proteomes" id="UP000646211">
    <property type="component" value="Unassembled WGS sequence"/>
</dbReference>
<dbReference type="AlphaFoldDB" id="A0A930UA36"/>
<dbReference type="SUPFAM" id="SSF48498">
    <property type="entry name" value="Tetracyclin repressor-like, C-terminal domain"/>
    <property type="match status" value="1"/>
</dbReference>
<dbReference type="PANTHER" id="PTHR30328">
    <property type="entry name" value="TRANSCRIPTIONAL REPRESSOR"/>
    <property type="match status" value="1"/>
</dbReference>
<evidence type="ECO:0000256" key="1">
    <source>
        <dbReference type="ARBA" id="ARBA00023125"/>
    </source>
</evidence>
<keyword evidence="1 2" id="KW-0238">DNA-binding</keyword>
<dbReference type="PANTHER" id="PTHR30328:SF54">
    <property type="entry name" value="HTH-TYPE TRANSCRIPTIONAL REPRESSOR SCO4008"/>
    <property type="match status" value="1"/>
</dbReference>
<dbReference type="InterPro" id="IPR001647">
    <property type="entry name" value="HTH_TetR"/>
</dbReference>
<proteinExistence type="predicted"/>
<dbReference type="SUPFAM" id="SSF46689">
    <property type="entry name" value="Homeodomain-like"/>
    <property type="match status" value="1"/>
</dbReference>
<dbReference type="Pfam" id="PF00440">
    <property type="entry name" value="TetR_N"/>
    <property type="match status" value="1"/>
</dbReference>
<evidence type="ECO:0000313" key="5">
    <source>
        <dbReference type="Proteomes" id="UP000646211"/>
    </source>
</evidence>
<dbReference type="InterPro" id="IPR009057">
    <property type="entry name" value="Homeodomain-like_sf"/>
</dbReference>
<dbReference type="InterPro" id="IPR013570">
    <property type="entry name" value="Tscrpt_reg_YsiA_C"/>
</dbReference>
<keyword evidence="5" id="KW-1185">Reference proteome</keyword>
<evidence type="ECO:0000256" key="2">
    <source>
        <dbReference type="PROSITE-ProRule" id="PRU00335"/>
    </source>
</evidence>
<dbReference type="Gene3D" id="1.10.357.10">
    <property type="entry name" value="Tetracycline Repressor, domain 2"/>
    <property type="match status" value="1"/>
</dbReference>
<dbReference type="InterPro" id="IPR036271">
    <property type="entry name" value="Tet_transcr_reg_TetR-rel_C_sf"/>
</dbReference>
<reference evidence="4" key="1">
    <citation type="submission" date="2020-11" db="EMBL/GenBank/DDBJ databases">
        <title>Genome of Flavobacterium soyangense.</title>
        <authorList>
            <person name="Liu Q."/>
            <person name="Xin Y.-H."/>
        </authorList>
    </citation>
    <scope>NUCLEOTIDE SEQUENCE</scope>
    <source>
        <strain evidence="4">CGMCC 1.13493</strain>
    </source>
</reference>
<protein>
    <submittedName>
        <fullName evidence="4">TetR/AcrR family transcriptional regulator</fullName>
    </submittedName>
</protein>
<feature type="domain" description="HTH tetR-type" evidence="3">
    <location>
        <begin position="6"/>
        <end position="66"/>
    </location>
</feature>
<dbReference type="PRINTS" id="PR00455">
    <property type="entry name" value="HTHTETR"/>
</dbReference>
<dbReference type="InterPro" id="IPR050109">
    <property type="entry name" value="HTH-type_TetR-like_transc_reg"/>
</dbReference>
<organism evidence="4 5">
    <name type="scientific">Flavobacterium soyangense</name>
    <dbReference type="NCBI Taxonomy" id="2023265"/>
    <lineage>
        <taxon>Bacteria</taxon>
        <taxon>Pseudomonadati</taxon>
        <taxon>Bacteroidota</taxon>
        <taxon>Flavobacteriia</taxon>
        <taxon>Flavobacteriales</taxon>
        <taxon>Flavobacteriaceae</taxon>
        <taxon>Flavobacterium</taxon>
    </lineage>
</organism>
<dbReference type="Gene3D" id="1.10.10.60">
    <property type="entry name" value="Homeodomain-like"/>
    <property type="match status" value="1"/>
</dbReference>
<gene>
    <name evidence="4" type="ORF">IR213_06695</name>
</gene>
<comment type="caution">
    <text evidence="4">The sequence shown here is derived from an EMBL/GenBank/DDBJ whole genome shotgun (WGS) entry which is preliminary data.</text>
</comment>
<sequence>MKTDLNDKQIQILEVAETLFAEKGFDGTSIRDISKVAKINIAMVSYYFGSKDLLLESLIKHKTGGLKEQLANLLEENLEPIEKINKLIELYINRINCNRGIYRIMHFEITTKKNENIHHYFTELKKSNLKSLEIIIKEGQAKGIFRKDINIPLITPTIIGTFFHFQMNKDFYEEILGLKTDTLYNNYIKTDLTKHIQQTIKALLIYEIATKD</sequence>
<feature type="DNA-binding region" description="H-T-H motif" evidence="2">
    <location>
        <begin position="29"/>
        <end position="48"/>
    </location>
</feature>
<dbReference type="InterPro" id="IPR023772">
    <property type="entry name" value="DNA-bd_HTH_TetR-type_CS"/>
</dbReference>
<dbReference type="EMBL" id="JADHEC010000011">
    <property type="protein sequence ID" value="MBF2708275.1"/>
    <property type="molecule type" value="Genomic_DNA"/>
</dbReference>
<dbReference type="GO" id="GO:0003677">
    <property type="term" value="F:DNA binding"/>
    <property type="evidence" value="ECO:0007669"/>
    <property type="project" value="UniProtKB-UniRule"/>
</dbReference>